<dbReference type="SUPFAM" id="SSF102712">
    <property type="entry name" value="JAB1/MPN domain"/>
    <property type="match status" value="1"/>
</dbReference>
<dbReference type="InterPro" id="IPR037518">
    <property type="entry name" value="MPN"/>
</dbReference>
<dbReference type="PROSITE" id="PS01302">
    <property type="entry name" value="UPF0758"/>
    <property type="match status" value="1"/>
</dbReference>
<dbReference type="Pfam" id="PF20582">
    <property type="entry name" value="UPF0758_N"/>
    <property type="match status" value="1"/>
</dbReference>
<accession>A0A5C1E6G1</accession>
<dbReference type="PANTHER" id="PTHR30471:SF3">
    <property type="entry name" value="UPF0758 PROTEIN YEES-RELATED"/>
    <property type="match status" value="1"/>
</dbReference>
<dbReference type="PROSITE" id="PS50249">
    <property type="entry name" value="MPN"/>
    <property type="match status" value="1"/>
</dbReference>
<dbReference type="RefSeq" id="WP_149424873.1">
    <property type="nucleotide sequence ID" value="NZ_CP022579.1"/>
</dbReference>
<sequence>MAITDWPAADRPREKLLAQGAHALTDAELLAIFLRVGIRGKSAVDLARDLLSHFGTLTRLFSADAAQLAAIPGMGEAKYAQLQAILEMARRALGEEVRELPIFTSPRAVADYLRLTLAREPREVFLALWLDARHRLITSEPLFHGTLTQTAVYPREVVKRALSHNAAAVIVAHNHPSGAAEPSAADESLTRALRDALALVDVRLLDHFIVPSAGPPQSLAERGLL</sequence>
<evidence type="ECO:0000313" key="8">
    <source>
        <dbReference type="EMBL" id="QEL64159.1"/>
    </source>
</evidence>
<dbReference type="InterPro" id="IPR025657">
    <property type="entry name" value="RadC_JAB"/>
</dbReference>
<dbReference type="SUPFAM" id="SSF47781">
    <property type="entry name" value="RuvA domain 2-like"/>
    <property type="match status" value="1"/>
</dbReference>
<dbReference type="NCBIfam" id="NF000642">
    <property type="entry name" value="PRK00024.1"/>
    <property type="match status" value="1"/>
</dbReference>
<dbReference type="AlphaFoldDB" id="A0A5C1E6G1"/>
<keyword evidence="1" id="KW-0645">Protease</keyword>
<reference evidence="8 9" key="1">
    <citation type="submission" date="2017-07" db="EMBL/GenBank/DDBJ databases">
        <title>Complete genome sequence of Oryzomicrobium terrae TPP412.</title>
        <authorList>
            <person name="Chiu L.-W."/>
            <person name="Lo K.-J."/>
            <person name="Tsai Y.-M."/>
            <person name="Lin S.-S."/>
            <person name="Kuo C.-H."/>
            <person name="Liu C.-T."/>
        </authorList>
    </citation>
    <scope>NUCLEOTIDE SEQUENCE [LARGE SCALE GENOMIC DNA]</scope>
    <source>
        <strain evidence="8 9">TPP412</strain>
    </source>
</reference>
<dbReference type="Gene3D" id="3.40.140.10">
    <property type="entry name" value="Cytidine Deaminase, domain 2"/>
    <property type="match status" value="1"/>
</dbReference>
<proteinExistence type="inferred from homology"/>
<name>A0A5C1E6G1_9RHOO</name>
<dbReference type="InterPro" id="IPR020891">
    <property type="entry name" value="UPF0758_CS"/>
</dbReference>
<dbReference type="GO" id="GO:0006508">
    <property type="term" value="P:proteolysis"/>
    <property type="evidence" value="ECO:0007669"/>
    <property type="project" value="UniProtKB-KW"/>
</dbReference>
<dbReference type="Proteomes" id="UP000323671">
    <property type="component" value="Chromosome"/>
</dbReference>
<organism evidence="8 9">
    <name type="scientific">Oryzomicrobium terrae</name>
    <dbReference type="NCBI Taxonomy" id="1735038"/>
    <lineage>
        <taxon>Bacteria</taxon>
        <taxon>Pseudomonadati</taxon>
        <taxon>Pseudomonadota</taxon>
        <taxon>Betaproteobacteria</taxon>
        <taxon>Rhodocyclales</taxon>
        <taxon>Rhodocyclaceae</taxon>
        <taxon>Oryzomicrobium</taxon>
    </lineage>
</organism>
<dbReference type="InterPro" id="IPR010994">
    <property type="entry name" value="RuvA_2-like"/>
</dbReference>
<evidence type="ECO:0000256" key="5">
    <source>
        <dbReference type="ARBA" id="ARBA00023049"/>
    </source>
</evidence>
<keyword evidence="4" id="KW-0862">Zinc</keyword>
<evidence type="ECO:0000313" key="9">
    <source>
        <dbReference type="Proteomes" id="UP000323671"/>
    </source>
</evidence>
<evidence type="ECO:0000256" key="4">
    <source>
        <dbReference type="ARBA" id="ARBA00022833"/>
    </source>
</evidence>
<evidence type="ECO:0000256" key="3">
    <source>
        <dbReference type="ARBA" id="ARBA00022801"/>
    </source>
</evidence>
<keyword evidence="5" id="KW-0482">Metalloprotease</keyword>
<dbReference type="PANTHER" id="PTHR30471">
    <property type="entry name" value="DNA REPAIR PROTEIN RADC"/>
    <property type="match status" value="1"/>
</dbReference>
<dbReference type="InterPro" id="IPR001405">
    <property type="entry name" value="UPF0758"/>
</dbReference>
<dbReference type="Pfam" id="PF04002">
    <property type="entry name" value="RadC"/>
    <property type="match status" value="1"/>
</dbReference>
<evidence type="ECO:0000259" key="7">
    <source>
        <dbReference type="PROSITE" id="PS50249"/>
    </source>
</evidence>
<gene>
    <name evidence="8" type="primary">radC</name>
    <name evidence="8" type="ORF">OTERR_06830</name>
</gene>
<dbReference type="GO" id="GO:0046872">
    <property type="term" value="F:metal ion binding"/>
    <property type="evidence" value="ECO:0007669"/>
    <property type="project" value="UniProtKB-KW"/>
</dbReference>
<comment type="similarity">
    <text evidence="6">Belongs to the UPF0758 family.</text>
</comment>
<dbReference type="Gene3D" id="1.10.150.20">
    <property type="entry name" value="5' to 3' exonuclease, C-terminal subdomain"/>
    <property type="match status" value="1"/>
</dbReference>
<keyword evidence="2" id="KW-0479">Metal-binding</keyword>
<dbReference type="CDD" id="cd08071">
    <property type="entry name" value="MPN_DUF2466"/>
    <property type="match status" value="1"/>
</dbReference>
<keyword evidence="3" id="KW-0378">Hydrolase</keyword>
<dbReference type="GO" id="GO:0008237">
    <property type="term" value="F:metallopeptidase activity"/>
    <property type="evidence" value="ECO:0007669"/>
    <property type="project" value="UniProtKB-KW"/>
</dbReference>
<dbReference type="KEGG" id="otr:OTERR_06830"/>
<keyword evidence="9" id="KW-1185">Reference proteome</keyword>
<evidence type="ECO:0000256" key="6">
    <source>
        <dbReference type="RuleBase" id="RU003797"/>
    </source>
</evidence>
<protein>
    <submittedName>
        <fullName evidence="8">DNA repair protein, RadC</fullName>
    </submittedName>
</protein>
<feature type="domain" description="MPN" evidence="7">
    <location>
        <begin position="102"/>
        <end position="225"/>
    </location>
</feature>
<dbReference type="EMBL" id="CP022579">
    <property type="protein sequence ID" value="QEL64159.1"/>
    <property type="molecule type" value="Genomic_DNA"/>
</dbReference>
<evidence type="ECO:0000256" key="1">
    <source>
        <dbReference type="ARBA" id="ARBA00022670"/>
    </source>
</evidence>
<evidence type="ECO:0000256" key="2">
    <source>
        <dbReference type="ARBA" id="ARBA00022723"/>
    </source>
</evidence>
<dbReference type="NCBIfam" id="TIGR00608">
    <property type="entry name" value="radc"/>
    <property type="match status" value="1"/>
</dbReference>
<dbReference type="InterPro" id="IPR046778">
    <property type="entry name" value="UPF0758_N"/>
</dbReference>